<feature type="transmembrane region" description="Helical" evidence="1">
    <location>
        <begin position="82"/>
        <end position="103"/>
    </location>
</feature>
<dbReference type="EnsemblBacteria" id="CAI50047">
    <property type="protein sequence ID" value="CAI50047"/>
    <property type="gene ID" value="NP_3912A"/>
</dbReference>
<dbReference type="HOGENOM" id="CLU_1048085_0_0_2"/>
<evidence type="ECO:0000256" key="1">
    <source>
        <dbReference type="SAM" id="Phobius"/>
    </source>
</evidence>
<feature type="transmembrane region" description="Helical" evidence="1">
    <location>
        <begin position="50"/>
        <end position="75"/>
    </location>
</feature>
<reference evidence="2 3" key="1">
    <citation type="journal article" date="2005" name="Genome Res.">
        <title>Living with two extremes: conclusions from the genome sequence of Natronomonas pharaonis.</title>
        <authorList>
            <person name="Falb M."/>
            <person name="Pfeiffer F."/>
            <person name="Palm P."/>
            <person name="Rodewald K."/>
            <person name="Hickmann V."/>
            <person name="Tittor J."/>
            <person name="Oesterhelt D."/>
        </authorList>
    </citation>
    <scope>NUCLEOTIDE SEQUENCE [LARGE SCALE GENOMIC DNA]</scope>
    <source>
        <strain evidence="3">ATCC 35678 / DSM 2160 / CIP 103997 / JCM 8858 / NBRC 14720 / NCIMB 2260 / Gabara</strain>
    </source>
</reference>
<gene>
    <name evidence="2" type="ordered locus">NP_3912A</name>
</gene>
<dbReference type="eggNOG" id="arCOG04522">
    <property type="taxonomic scope" value="Archaea"/>
</dbReference>
<feature type="transmembrane region" description="Helical" evidence="1">
    <location>
        <begin position="12"/>
        <end position="30"/>
    </location>
</feature>
<evidence type="ECO:0000313" key="3">
    <source>
        <dbReference type="Proteomes" id="UP000002698"/>
    </source>
</evidence>
<dbReference type="Proteomes" id="UP000002698">
    <property type="component" value="Chromosome"/>
</dbReference>
<keyword evidence="3" id="KW-1185">Reference proteome</keyword>
<feature type="transmembrane region" description="Helical" evidence="1">
    <location>
        <begin position="200"/>
        <end position="217"/>
    </location>
</feature>
<dbReference type="STRING" id="348780.NP_3912A"/>
<name>A0A1U7EXV7_NATPD</name>
<evidence type="ECO:0000313" key="2">
    <source>
        <dbReference type="EMBL" id="CAI50047.1"/>
    </source>
</evidence>
<dbReference type="OrthoDB" id="205803at2157"/>
<protein>
    <submittedName>
        <fullName evidence="2">Homolog to cytochrome c-type biogenesis protein CcdA</fullName>
    </submittedName>
</protein>
<sequence length="223" mass="22449">MLDWALGGTVGWAFAAGVMTFFAPCSYPLLPGYVGFYVAQQETDAPLAGVAARGAAAGLGVFSVVAVISAAAVFVDGSQLEYISVFEPLVGVVFLLAGVAVLSGVSSPVSVPLPKRRASVLGFWVFGAGYGLAAVACLAPVFLSVLVQGLALPAPEATLVVGAYGGATAGLLTLATVAIAVGVDTWEDRTGWLMRHSKQIAGVLLVAAGIGQLLLAASDYGGF</sequence>
<keyword evidence="1" id="KW-0472">Membrane</keyword>
<proteinExistence type="predicted"/>
<feature type="transmembrane region" description="Helical" evidence="1">
    <location>
        <begin position="123"/>
        <end position="147"/>
    </location>
</feature>
<keyword evidence="1" id="KW-0812">Transmembrane</keyword>
<dbReference type="GeneID" id="3701915"/>
<dbReference type="AlphaFoldDB" id="A0A1U7EXV7"/>
<dbReference type="RefSeq" id="WP_011323664.1">
    <property type="nucleotide sequence ID" value="NC_007426.1"/>
</dbReference>
<organism evidence="2 3">
    <name type="scientific">Natronomonas pharaonis (strain ATCC 35678 / DSM 2160 / CIP 103997 / JCM 8858 / NBRC 14720 / NCIMB 2260 / Gabara)</name>
    <name type="common">Halobacterium pharaonis</name>
    <dbReference type="NCBI Taxonomy" id="348780"/>
    <lineage>
        <taxon>Archaea</taxon>
        <taxon>Methanobacteriati</taxon>
        <taxon>Methanobacteriota</taxon>
        <taxon>Stenosarchaea group</taxon>
        <taxon>Halobacteria</taxon>
        <taxon>Halobacteriales</taxon>
        <taxon>Natronomonadaceae</taxon>
        <taxon>Natronomonas</taxon>
    </lineage>
</organism>
<feature type="transmembrane region" description="Helical" evidence="1">
    <location>
        <begin position="159"/>
        <end position="180"/>
    </location>
</feature>
<accession>A0A1U7EXV7</accession>
<dbReference type="KEGG" id="nph:NP_3912A"/>
<dbReference type="EMBL" id="CR936257">
    <property type="protein sequence ID" value="CAI50047.1"/>
    <property type="molecule type" value="Genomic_DNA"/>
</dbReference>
<keyword evidence="1" id="KW-1133">Transmembrane helix</keyword>